<keyword evidence="5" id="KW-1185">Reference proteome</keyword>
<dbReference type="EMBL" id="JAEUAW010000001">
    <property type="protein sequence ID" value="MBW9092120.1"/>
    <property type="molecule type" value="Genomic_DNA"/>
</dbReference>
<keyword evidence="2" id="KW-0560">Oxidoreductase</keyword>
<dbReference type="Gene3D" id="3.40.50.720">
    <property type="entry name" value="NAD(P)-binding Rossmann-like Domain"/>
    <property type="match status" value="1"/>
</dbReference>
<dbReference type="SUPFAM" id="SSF51735">
    <property type="entry name" value="NAD(P)-binding Rossmann-fold domains"/>
    <property type="match status" value="1"/>
</dbReference>
<organism evidence="4 5">
    <name type="scientific">Microbacterium jejuense</name>
    <dbReference type="NCBI Taxonomy" id="1263637"/>
    <lineage>
        <taxon>Bacteria</taxon>
        <taxon>Bacillati</taxon>
        <taxon>Actinomycetota</taxon>
        <taxon>Actinomycetes</taxon>
        <taxon>Micrococcales</taxon>
        <taxon>Microbacteriaceae</taxon>
        <taxon>Microbacterium</taxon>
    </lineage>
</organism>
<dbReference type="InterPro" id="IPR036291">
    <property type="entry name" value="NAD(P)-bd_dom_sf"/>
</dbReference>
<dbReference type="PANTHER" id="PTHR43115:SF4">
    <property type="entry name" value="DEHYDROGENASE_REDUCTASE SDR FAMILY MEMBER 11"/>
    <property type="match status" value="1"/>
</dbReference>
<evidence type="ECO:0000313" key="4">
    <source>
        <dbReference type="EMBL" id="MBW9092120.1"/>
    </source>
</evidence>
<evidence type="ECO:0000313" key="5">
    <source>
        <dbReference type="Proteomes" id="UP001196843"/>
    </source>
</evidence>
<dbReference type="PROSITE" id="PS00061">
    <property type="entry name" value="ADH_SHORT"/>
    <property type="match status" value="1"/>
</dbReference>
<dbReference type="RefSeq" id="WP_220298889.1">
    <property type="nucleotide sequence ID" value="NZ_JAEUAW010000001.1"/>
</dbReference>
<dbReference type="InterPro" id="IPR002347">
    <property type="entry name" value="SDR_fam"/>
</dbReference>
<accession>A0ABS7HH97</accession>
<dbReference type="PANTHER" id="PTHR43115">
    <property type="entry name" value="DEHYDROGENASE/REDUCTASE SDR FAMILY MEMBER 11"/>
    <property type="match status" value="1"/>
</dbReference>
<gene>
    <name evidence="4" type="ORF">JNB62_00315</name>
</gene>
<protein>
    <submittedName>
        <fullName evidence="4">SDR family NAD(P)-dependent oxidoreductase</fullName>
    </submittedName>
</protein>
<evidence type="ECO:0000256" key="1">
    <source>
        <dbReference type="ARBA" id="ARBA00006484"/>
    </source>
</evidence>
<comment type="similarity">
    <text evidence="1 3">Belongs to the short-chain dehydrogenases/reductases (SDR) family.</text>
</comment>
<evidence type="ECO:0000256" key="3">
    <source>
        <dbReference type="RuleBase" id="RU000363"/>
    </source>
</evidence>
<evidence type="ECO:0000256" key="2">
    <source>
        <dbReference type="ARBA" id="ARBA00023002"/>
    </source>
</evidence>
<proteinExistence type="inferred from homology"/>
<dbReference type="Pfam" id="PF00106">
    <property type="entry name" value="adh_short"/>
    <property type="match status" value="1"/>
</dbReference>
<dbReference type="PRINTS" id="PR00080">
    <property type="entry name" value="SDRFAMILY"/>
</dbReference>
<name>A0ABS7HH97_9MICO</name>
<comment type="caution">
    <text evidence="4">The sequence shown here is derived from an EMBL/GenBank/DDBJ whole genome shotgun (WGS) entry which is preliminary data.</text>
</comment>
<dbReference type="InterPro" id="IPR020904">
    <property type="entry name" value="Sc_DH/Rdtase_CS"/>
</dbReference>
<dbReference type="PRINTS" id="PR00081">
    <property type="entry name" value="GDHRDH"/>
</dbReference>
<sequence>MASDSPTTVPELRGKVALVTGASSGIGRATALALSDAGLRVAVGARRTDRLSALEESAPGEVMSVPLDVTSYDSVAHGVAQVVERFGRLDGLISNAGVMLNGMILGADIRHWQRMVDTNLLGSMYAVHAALPHIIEAKGHIVQVSSTSGRIASLGSGVYSATKFGVGAFTESLRQEVTTQGVRVTLIEPGFVATELTTHITDANSRRMAAEIADSMRTLQPGDIAEAVLYAMRQPEHVSVNSLLIRPTDQVR</sequence>
<reference evidence="4 5" key="1">
    <citation type="journal article" date="2021" name="MBio">
        <title>Poor Competitiveness of Bradyrhizobium in Pigeon Pea Root Colonization in Indian Soils.</title>
        <authorList>
            <person name="Chalasani D."/>
            <person name="Basu A."/>
            <person name="Pullabhotla S.V.S.R.N."/>
            <person name="Jorrin B."/>
            <person name="Neal A.L."/>
            <person name="Poole P.S."/>
            <person name="Podile A.R."/>
            <person name="Tkacz A."/>
        </authorList>
    </citation>
    <scope>NUCLEOTIDE SEQUENCE [LARGE SCALE GENOMIC DNA]</scope>
    <source>
        <strain evidence="4 5">HU14</strain>
    </source>
</reference>
<dbReference type="Proteomes" id="UP001196843">
    <property type="component" value="Unassembled WGS sequence"/>
</dbReference>